<keyword evidence="3" id="KW-1185">Reference proteome</keyword>
<accession>A0A1I7ESU9</accession>
<organism evidence="2 3">
    <name type="scientific">Pustulibacterium marinum</name>
    <dbReference type="NCBI Taxonomy" id="1224947"/>
    <lineage>
        <taxon>Bacteria</taxon>
        <taxon>Pseudomonadati</taxon>
        <taxon>Bacteroidota</taxon>
        <taxon>Flavobacteriia</taxon>
        <taxon>Flavobacteriales</taxon>
        <taxon>Flavobacteriaceae</taxon>
        <taxon>Pustulibacterium</taxon>
    </lineage>
</organism>
<sequence>MFKLLLLLGLFYIISKLLNGFSIFNNSSNSNSGRVNVSPSDFELNLLSLSSLVIKADGYVNQTELDFVRSYFVQQYGKEYANATFRTFNEVVKNREISAHRICYYMLHKTSYAGRVQIVHFLFGIAQADGSVSPAEAEKIEEIAGYLKIYRTDFESIKAMFYRSSRSSSYSSRQPSFDAYKVLGIEKSATDTEIKKAYRSLVKKYHPDKIQTDSELIKKDAEEKFRKVQEAYEQIQKERGL</sequence>
<gene>
    <name evidence="2" type="ORF">SAMN05216480_10130</name>
</gene>
<dbReference type="Gene3D" id="1.10.287.110">
    <property type="entry name" value="DnaJ domain"/>
    <property type="match status" value="1"/>
</dbReference>
<dbReference type="EMBL" id="FPBK01000001">
    <property type="protein sequence ID" value="SFU26995.1"/>
    <property type="molecule type" value="Genomic_DNA"/>
</dbReference>
<dbReference type="Pfam" id="PF00226">
    <property type="entry name" value="DnaJ"/>
    <property type="match status" value="1"/>
</dbReference>
<dbReference type="InterPro" id="IPR050817">
    <property type="entry name" value="DjlA_DnaK_co-chaperone"/>
</dbReference>
<evidence type="ECO:0000259" key="1">
    <source>
        <dbReference type="PROSITE" id="PS50076"/>
    </source>
</evidence>
<dbReference type="OrthoDB" id="9779622at2"/>
<dbReference type="PROSITE" id="PS50076">
    <property type="entry name" value="DNAJ_2"/>
    <property type="match status" value="1"/>
</dbReference>
<dbReference type="InterPro" id="IPR036869">
    <property type="entry name" value="J_dom_sf"/>
</dbReference>
<dbReference type="SMART" id="SM00271">
    <property type="entry name" value="DnaJ"/>
    <property type="match status" value="1"/>
</dbReference>
<dbReference type="Gene3D" id="1.10.3680.10">
    <property type="entry name" value="TerB-like"/>
    <property type="match status" value="1"/>
</dbReference>
<dbReference type="InterPro" id="IPR029024">
    <property type="entry name" value="TerB-like"/>
</dbReference>
<name>A0A1I7ESU9_9FLAO</name>
<dbReference type="InterPro" id="IPR001623">
    <property type="entry name" value="DnaJ_domain"/>
</dbReference>
<dbReference type="PANTHER" id="PTHR24074">
    <property type="entry name" value="CO-CHAPERONE PROTEIN DJLA"/>
    <property type="match status" value="1"/>
</dbReference>
<dbReference type="STRING" id="1224947.SAMN05216480_10130"/>
<dbReference type="RefSeq" id="WP_093021235.1">
    <property type="nucleotide sequence ID" value="NZ_FPBK01000001.1"/>
</dbReference>
<dbReference type="PRINTS" id="PR00625">
    <property type="entry name" value="JDOMAIN"/>
</dbReference>
<dbReference type="Proteomes" id="UP000199138">
    <property type="component" value="Unassembled WGS sequence"/>
</dbReference>
<evidence type="ECO:0000313" key="3">
    <source>
        <dbReference type="Proteomes" id="UP000199138"/>
    </source>
</evidence>
<dbReference type="CDD" id="cd06257">
    <property type="entry name" value="DnaJ"/>
    <property type="match status" value="1"/>
</dbReference>
<dbReference type="InterPro" id="IPR007791">
    <property type="entry name" value="DjlA_N"/>
</dbReference>
<evidence type="ECO:0000313" key="2">
    <source>
        <dbReference type="EMBL" id="SFU26995.1"/>
    </source>
</evidence>
<proteinExistence type="predicted"/>
<dbReference type="AlphaFoldDB" id="A0A1I7ESU9"/>
<reference evidence="2 3" key="1">
    <citation type="submission" date="2016-10" db="EMBL/GenBank/DDBJ databases">
        <authorList>
            <person name="de Groot N.N."/>
        </authorList>
    </citation>
    <scope>NUCLEOTIDE SEQUENCE [LARGE SCALE GENOMIC DNA]</scope>
    <source>
        <strain evidence="2 3">CGMCC 1.12333</strain>
    </source>
</reference>
<protein>
    <submittedName>
        <fullName evidence="2">DnaJ like chaperone protein</fullName>
    </submittedName>
</protein>
<dbReference type="Pfam" id="PF05099">
    <property type="entry name" value="TerB"/>
    <property type="match status" value="1"/>
</dbReference>
<dbReference type="SUPFAM" id="SSF46565">
    <property type="entry name" value="Chaperone J-domain"/>
    <property type="match status" value="1"/>
</dbReference>
<feature type="domain" description="J" evidence="1">
    <location>
        <begin position="178"/>
        <end position="240"/>
    </location>
</feature>